<evidence type="ECO:0000313" key="1">
    <source>
        <dbReference type="EnsemblMetazoa" id="SMAR014902-PA"/>
    </source>
</evidence>
<dbReference type="EnsemblMetazoa" id="SMAR014902-RA">
    <property type="protein sequence ID" value="SMAR014902-PA"/>
    <property type="gene ID" value="SMAR014902"/>
</dbReference>
<proteinExistence type="predicted"/>
<evidence type="ECO:0000313" key="2">
    <source>
        <dbReference type="Proteomes" id="UP000014500"/>
    </source>
</evidence>
<dbReference type="EMBL" id="JH431944">
    <property type="status" value="NOT_ANNOTATED_CDS"/>
    <property type="molecule type" value="Genomic_DNA"/>
</dbReference>
<name>T1JM22_STRMM</name>
<keyword evidence="2" id="KW-1185">Reference proteome</keyword>
<dbReference type="HOGENOM" id="CLU_1752022_0_0_1"/>
<protein>
    <submittedName>
        <fullName evidence="1">Uncharacterized protein</fullName>
    </submittedName>
</protein>
<organism evidence="1 2">
    <name type="scientific">Strigamia maritima</name>
    <name type="common">European centipede</name>
    <name type="synonym">Geophilus maritimus</name>
    <dbReference type="NCBI Taxonomy" id="126957"/>
    <lineage>
        <taxon>Eukaryota</taxon>
        <taxon>Metazoa</taxon>
        <taxon>Ecdysozoa</taxon>
        <taxon>Arthropoda</taxon>
        <taxon>Myriapoda</taxon>
        <taxon>Chilopoda</taxon>
        <taxon>Pleurostigmophora</taxon>
        <taxon>Geophilomorpha</taxon>
        <taxon>Linotaeniidae</taxon>
        <taxon>Strigamia</taxon>
    </lineage>
</organism>
<reference evidence="2" key="1">
    <citation type="submission" date="2011-05" db="EMBL/GenBank/DDBJ databases">
        <authorList>
            <person name="Richards S.R."/>
            <person name="Qu J."/>
            <person name="Jiang H."/>
            <person name="Jhangiani S.N."/>
            <person name="Agravi P."/>
            <person name="Goodspeed R."/>
            <person name="Gross S."/>
            <person name="Mandapat C."/>
            <person name="Jackson L."/>
            <person name="Mathew T."/>
            <person name="Pu L."/>
            <person name="Thornton R."/>
            <person name="Saada N."/>
            <person name="Wilczek-Boney K.B."/>
            <person name="Lee S."/>
            <person name="Kovar C."/>
            <person name="Wu Y."/>
            <person name="Scherer S.E."/>
            <person name="Worley K.C."/>
            <person name="Muzny D.M."/>
            <person name="Gibbs R."/>
        </authorList>
    </citation>
    <scope>NUCLEOTIDE SEQUENCE</scope>
    <source>
        <strain evidence="2">Brora</strain>
    </source>
</reference>
<accession>T1JM22</accession>
<dbReference type="AlphaFoldDB" id="T1JM22"/>
<sequence length="149" mass="16650">MMSAVSFEAGSNTMGNLKSWVAFVIRIRLSTRSVSNSSMKTDMLAKDYRNINFQQNSTKCIDLTKKMYDETPQWVCLNSKINSDKTCRRVNIQKLENVNDALTNCSNDQYSISTEIEEFIPGSESETRTTVLDAVPGSKRSPASSVTSL</sequence>
<reference evidence="1" key="2">
    <citation type="submission" date="2015-02" db="UniProtKB">
        <authorList>
            <consortium name="EnsemblMetazoa"/>
        </authorList>
    </citation>
    <scope>IDENTIFICATION</scope>
</reference>
<dbReference type="Proteomes" id="UP000014500">
    <property type="component" value="Unassembled WGS sequence"/>
</dbReference>